<evidence type="ECO:0000313" key="1">
    <source>
        <dbReference type="EMBL" id="KZT22337.1"/>
    </source>
</evidence>
<dbReference type="EMBL" id="KV425596">
    <property type="protein sequence ID" value="KZT22337.1"/>
    <property type="molecule type" value="Genomic_DNA"/>
</dbReference>
<proteinExistence type="predicted"/>
<gene>
    <name evidence="1" type="ORF">NEOLEDRAFT_1180926</name>
</gene>
<dbReference type="InParanoid" id="A0A165QET4"/>
<organism evidence="1 2">
    <name type="scientific">Neolentinus lepideus HHB14362 ss-1</name>
    <dbReference type="NCBI Taxonomy" id="1314782"/>
    <lineage>
        <taxon>Eukaryota</taxon>
        <taxon>Fungi</taxon>
        <taxon>Dikarya</taxon>
        <taxon>Basidiomycota</taxon>
        <taxon>Agaricomycotina</taxon>
        <taxon>Agaricomycetes</taxon>
        <taxon>Gloeophyllales</taxon>
        <taxon>Gloeophyllaceae</taxon>
        <taxon>Neolentinus</taxon>
    </lineage>
</organism>
<name>A0A165QET4_9AGAM</name>
<reference evidence="1 2" key="1">
    <citation type="journal article" date="2016" name="Mol. Biol. Evol.">
        <title>Comparative Genomics of Early-Diverging Mushroom-Forming Fungi Provides Insights into the Origins of Lignocellulose Decay Capabilities.</title>
        <authorList>
            <person name="Nagy L.G."/>
            <person name="Riley R."/>
            <person name="Tritt A."/>
            <person name="Adam C."/>
            <person name="Daum C."/>
            <person name="Floudas D."/>
            <person name="Sun H."/>
            <person name="Yadav J.S."/>
            <person name="Pangilinan J."/>
            <person name="Larsson K.H."/>
            <person name="Matsuura K."/>
            <person name="Barry K."/>
            <person name="Labutti K."/>
            <person name="Kuo R."/>
            <person name="Ohm R.A."/>
            <person name="Bhattacharya S.S."/>
            <person name="Shirouzu T."/>
            <person name="Yoshinaga Y."/>
            <person name="Martin F.M."/>
            <person name="Grigoriev I.V."/>
            <person name="Hibbett D.S."/>
        </authorList>
    </citation>
    <scope>NUCLEOTIDE SEQUENCE [LARGE SCALE GENOMIC DNA]</scope>
    <source>
        <strain evidence="1 2">HHB14362 ss-1</strain>
    </source>
</reference>
<keyword evidence="2" id="KW-1185">Reference proteome</keyword>
<dbReference type="Proteomes" id="UP000076761">
    <property type="component" value="Unassembled WGS sequence"/>
</dbReference>
<evidence type="ECO:0008006" key="3">
    <source>
        <dbReference type="Google" id="ProtNLM"/>
    </source>
</evidence>
<protein>
    <recommendedName>
        <fullName evidence="3">Cytochrome P450</fullName>
    </recommendedName>
</protein>
<sequence>MGADAISELFAECSSEYSDRPRPIFSQDLVGLSALHPMTQYGEDFKQQRRFIKEVPSADVICKPEEFDRYLRQFSSSLSLRLVYGFEAMEINDPHELRASE</sequence>
<evidence type="ECO:0000313" key="2">
    <source>
        <dbReference type="Proteomes" id="UP000076761"/>
    </source>
</evidence>
<accession>A0A165QET4</accession>
<dbReference type="AlphaFoldDB" id="A0A165QET4"/>